<dbReference type="Gene3D" id="3.90.1210.10">
    <property type="entry name" value="Antifreeze-like/N-acetylneuraminic acid synthase C-terminal domain"/>
    <property type="match status" value="1"/>
</dbReference>
<dbReference type="Proteomes" id="UP000256304">
    <property type="component" value="Unassembled WGS sequence"/>
</dbReference>
<dbReference type="PANTHER" id="PTHR42966">
    <property type="entry name" value="N-ACETYLNEURAMINATE SYNTHASE"/>
    <property type="match status" value="1"/>
</dbReference>
<sequence>MSQTYIVAEAGVNHNGSPAMAFRLVDAAVRAGADAVKFQTFRADLLVIPETEKAEYQKKLTSPEESQWHMLKSLELTEETFLELVSYCRSCNIEFLSTPFDDWSLQFLVQKCNVGRLKFSSGDLTNGPLLLNAARTGLPIIISTGMATLAEIEDALRVLAFGYLCPEGNPTNEKLFEVYASINGRNVLRDKVSILHCTTDYPTPIDEVNLRAIETISSSFTLRTGYSDHTEGIEVALAAVALGAEIIEKHFTLDRKLPGPDHQSSLEPDELAFMVQNIRRVERALGDSRKVPTPSEFKNRSISRKSLVTASEVHAGDPWSSANLTAKRPGTGISPMHYWDLLGQFAESTYPANQILKKETENRT</sequence>
<evidence type="ECO:0000313" key="3">
    <source>
        <dbReference type="Proteomes" id="UP000256304"/>
    </source>
</evidence>
<organism evidence="2 3">
    <name type="scientific">Paenibacillus taihuensis</name>
    <dbReference type="NCBI Taxonomy" id="1156355"/>
    <lineage>
        <taxon>Bacteria</taxon>
        <taxon>Bacillati</taxon>
        <taxon>Bacillota</taxon>
        <taxon>Bacilli</taxon>
        <taxon>Bacillales</taxon>
        <taxon>Paenibacillaceae</taxon>
        <taxon>Paenibacillus</taxon>
    </lineage>
</organism>
<dbReference type="GO" id="GO:0047444">
    <property type="term" value="F:N-acylneuraminate-9-phosphate synthase activity"/>
    <property type="evidence" value="ECO:0007669"/>
    <property type="project" value="TreeGrafter"/>
</dbReference>
<dbReference type="Pfam" id="PF03102">
    <property type="entry name" value="NeuB"/>
    <property type="match status" value="1"/>
</dbReference>
<comment type="caution">
    <text evidence="2">The sequence shown here is derived from an EMBL/GenBank/DDBJ whole genome shotgun (WGS) entry which is preliminary data.</text>
</comment>
<reference evidence="2 3" key="1">
    <citation type="submission" date="2018-08" db="EMBL/GenBank/DDBJ databases">
        <title>Genomic Encyclopedia of Type Strains, Phase III (KMG-III): the genomes of soil and plant-associated and newly described type strains.</title>
        <authorList>
            <person name="Whitman W."/>
        </authorList>
    </citation>
    <scope>NUCLEOTIDE SEQUENCE [LARGE SCALE GENOMIC DNA]</scope>
    <source>
        <strain evidence="2 3">CGMCC 1.10966</strain>
    </source>
</reference>
<keyword evidence="3" id="KW-1185">Reference proteome</keyword>
<dbReference type="RefSeq" id="WP_116189555.1">
    <property type="nucleotide sequence ID" value="NZ_QTTN01000014.1"/>
</dbReference>
<protein>
    <submittedName>
        <fullName evidence="2">N-acetylneuraminate synthase</fullName>
    </submittedName>
</protein>
<dbReference type="InterPro" id="IPR006190">
    <property type="entry name" value="SAF_AFP_Neu5Ac"/>
</dbReference>
<dbReference type="InterPro" id="IPR013132">
    <property type="entry name" value="PseI/NeuA/B-like_N"/>
</dbReference>
<dbReference type="AlphaFoldDB" id="A0A3D9RX07"/>
<evidence type="ECO:0000259" key="1">
    <source>
        <dbReference type="PROSITE" id="PS50844"/>
    </source>
</evidence>
<feature type="domain" description="AFP-like" evidence="1">
    <location>
        <begin position="306"/>
        <end position="364"/>
    </location>
</feature>
<dbReference type="InterPro" id="IPR013785">
    <property type="entry name" value="Aldolase_TIM"/>
</dbReference>
<dbReference type="InterPro" id="IPR051690">
    <property type="entry name" value="PseI-like"/>
</dbReference>
<gene>
    <name evidence="2" type="ORF">A8990_11444</name>
</gene>
<proteinExistence type="predicted"/>
<dbReference type="GO" id="GO:0016051">
    <property type="term" value="P:carbohydrate biosynthetic process"/>
    <property type="evidence" value="ECO:0007669"/>
    <property type="project" value="InterPro"/>
</dbReference>
<dbReference type="NCBIfam" id="TIGR03569">
    <property type="entry name" value="NeuB_NnaB"/>
    <property type="match status" value="1"/>
</dbReference>
<evidence type="ECO:0000313" key="2">
    <source>
        <dbReference type="EMBL" id="REE84510.1"/>
    </source>
</evidence>
<dbReference type="CDD" id="cd11615">
    <property type="entry name" value="SAF_NeuB_like"/>
    <property type="match status" value="1"/>
</dbReference>
<accession>A0A3D9RX07</accession>
<dbReference type="Gene3D" id="3.20.20.70">
    <property type="entry name" value="Aldolase class I"/>
    <property type="match status" value="1"/>
</dbReference>
<name>A0A3D9RX07_9BACL</name>
<dbReference type="SUPFAM" id="SSF51269">
    <property type="entry name" value="AFP III-like domain"/>
    <property type="match status" value="1"/>
</dbReference>
<dbReference type="InterPro" id="IPR057736">
    <property type="entry name" value="SAF_PseI/NeuA/NeuB"/>
</dbReference>
<dbReference type="PANTHER" id="PTHR42966:SF1">
    <property type="entry name" value="SIALIC ACID SYNTHASE"/>
    <property type="match status" value="1"/>
</dbReference>
<dbReference type="InterPro" id="IPR020007">
    <property type="entry name" value="NeuB/NeuA"/>
</dbReference>
<dbReference type="InterPro" id="IPR036732">
    <property type="entry name" value="AFP_Neu5c_C_sf"/>
</dbReference>
<dbReference type="OrthoDB" id="9814210at2"/>
<dbReference type="EMBL" id="QTTN01000014">
    <property type="protein sequence ID" value="REE84510.1"/>
    <property type="molecule type" value="Genomic_DNA"/>
</dbReference>
<dbReference type="SUPFAM" id="SSF51569">
    <property type="entry name" value="Aldolase"/>
    <property type="match status" value="1"/>
</dbReference>
<dbReference type="PROSITE" id="PS50844">
    <property type="entry name" value="AFP_LIKE"/>
    <property type="match status" value="1"/>
</dbReference>